<dbReference type="Proteomes" id="UP001258945">
    <property type="component" value="Unassembled WGS sequence"/>
</dbReference>
<sequence length="47" mass="5077">MTPNRPLPAVRPFQVPARRIAGAALMLASLGLVSVLTLVQAIIRIFH</sequence>
<comment type="caution">
    <text evidence="2">The sequence shown here is derived from an EMBL/GenBank/DDBJ whole genome shotgun (WGS) entry which is preliminary data.</text>
</comment>
<gene>
    <name evidence="2" type="ORF">RQ831_09495</name>
</gene>
<protein>
    <submittedName>
        <fullName evidence="2">Uncharacterized protein</fullName>
    </submittedName>
</protein>
<organism evidence="2 3">
    <name type="scientific">Roseomonas gilardii</name>
    <dbReference type="NCBI Taxonomy" id="257708"/>
    <lineage>
        <taxon>Bacteria</taxon>
        <taxon>Pseudomonadati</taxon>
        <taxon>Pseudomonadota</taxon>
        <taxon>Alphaproteobacteria</taxon>
        <taxon>Acetobacterales</taxon>
        <taxon>Roseomonadaceae</taxon>
        <taxon>Roseomonas</taxon>
    </lineage>
</organism>
<evidence type="ECO:0000256" key="1">
    <source>
        <dbReference type="SAM" id="Phobius"/>
    </source>
</evidence>
<keyword evidence="3" id="KW-1185">Reference proteome</keyword>
<name>A0ABU3MEM8_9PROT</name>
<keyword evidence="1" id="KW-0472">Membrane</keyword>
<dbReference type="EMBL" id="JAVVDO010000012">
    <property type="protein sequence ID" value="MDT8331287.1"/>
    <property type="molecule type" value="Genomic_DNA"/>
</dbReference>
<reference evidence="2 3" key="1">
    <citation type="journal article" date="2019" name="Microb. Pathog.">
        <title>Comparison of VITEK 2, MALDI-TOF MS, 16S rRNA gene sequencing, and whole-genome sequencing for identification of Roseomonas mucosa.</title>
        <authorList>
            <person name="Rudolph W.W."/>
            <person name="Gunzer F."/>
            <person name="Trauth M."/>
            <person name="Bunk B."/>
            <person name="Bigge R."/>
            <person name="Schrottner P."/>
        </authorList>
    </citation>
    <scope>NUCLEOTIDE SEQUENCE [LARGE SCALE GENOMIC DNA]</scope>
    <source>
        <strain evidence="2 3">DSM 103800</strain>
    </source>
</reference>
<evidence type="ECO:0000313" key="3">
    <source>
        <dbReference type="Proteomes" id="UP001258945"/>
    </source>
</evidence>
<dbReference type="RefSeq" id="WP_155984495.1">
    <property type="nucleotide sequence ID" value="NZ_CP015583.1"/>
</dbReference>
<feature type="transmembrane region" description="Helical" evidence="1">
    <location>
        <begin position="20"/>
        <end position="43"/>
    </location>
</feature>
<accession>A0ABU3MEM8</accession>
<keyword evidence="1" id="KW-1133">Transmembrane helix</keyword>
<keyword evidence="1" id="KW-0812">Transmembrane</keyword>
<proteinExistence type="predicted"/>
<evidence type="ECO:0000313" key="2">
    <source>
        <dbReference type="EMBL" id="MDT8331287.1"/>
    </source>
</evidence>